<reference evidence="2" key="1">
    <citation type="journal article" date="2019" name="Int. J. Syst. Evol. Microbiol.">
        <title>The Global Catalogue of Microorganisms (GCM) 10K type strain sequencing project: providing services to taxonomists for standard genome sequencing and annotation.</title>
        <authorList>
            <consortium name="The Broad Institute Genomics Platform"/>
            <consortium name="The Broad Institute Genome Sequencing Center for Infectious Disease"/>
            <person name="Wu L."/>
            <person name="Ma J."/>
        </authorList>
    </citation>
    <scope>NUCLEOTIDE SEQUENCE [LARGE SCALE GENOMIC DNA]</scope>
    <source>
        <strain evidence="2">CGMCC 1.16026</strain>
    </source>
</reference>
<evidence type="ECO:0000313" key="2">
    <source>
        <dbReference type="Proteomes" id="UP001596391"/>
    </source>
</evidence>
<proteinExistence type="predicted"/>
<dbReference type="RefSeq" id="WP_263371856.1">
    <property type="nucleotide sequence ID" value="NZ_JAGSYD010000003.1"/>
</dbReference>
<gene>
    <name evidence="1" type="ORF">ACFQBQ_07780</name>
</gene>
<sequence>MKRRTCIEGQTHIFSPEVMATITGHRIRSVPNLALPFPRTAEVSVERVSEILGVSTRSVLRLVQAKLFAAYSPGGPGTMTRIKFDSLVEFCDNLRLAAGVAPRKPSPKGLRPRADDLLPFSLEDTITTERVMDVLDCGKTLVTELIEAGTLTAYKIINKPSAPWRIDVRSLERYMEKLRAQAAATSRQPATAR</sequence>
<protein>
    <submittedName>
        <fullName evidence="1">Helix-turn-helix domain-containing protein</fullName>
    </submittedName>
</protein>
<comment type="caution">
    <text evidence="1">The sequence shown here is derived from an EMBL/GenBank/DDBJ whole genome shotgun (WGS) entry which is preliminary data.</text>
</comment>
<dbReference type="Proteomes" id="UP001596391">
    <property type="component" value="Unassembled WGS sequence"/>
</dbReference>
<accession>A0ABW1ZAC7</accession>
<organism evidence="1 2">
    <name type="scientific">Granulicella cerasi</name>
    <dbReference type="NCBI Taxonomy" id="741063"/>
    <lineage>
        <taxon>Bacteria</taxon>
        <taxon>Pseudomonadati</taxon>
        <taxon>Acidobacteriota</taxon>
        <taxon>Terriglobia</taxon>
        <taxon>Terriglobales</taxon>
        <taxon>Acidobacteriaceae</taxon>
        <taxon>Granulicella</taxon>
    </lineage>
</organism>
<name>A0ABW1ZAC7_9BACT</name>
<keyword evidence="2" id="KW-1185">Reference proteome</keyword>
<dbReference type="EMBL" id="JBHSWI010000001">
    <property type="protein sequence ID" value="MFC6645487.1"/>
    <property type="molecule type" value="Genomic_DNA"/>
</dbReference>
<evidence type="ECO:0000313" key="1">
    <source>
        <dbReference type="EMBL" id="MFC6645487.1"/>
    </source>
</evidence>